<proteinExistence type="predicted"/>
<reference evidence="3" key="1">
    <citation type="journal article" date="2015" name="Proc. Natl. Acad. Sci. U.S.A.">
        <title>Genome sequencing of adzuki bean (Vigna angularis) provides insight into high starch and low fat accumulation and domestication.</title>
        <authorList>
            <person name="Yang K."/>
            <person name="Tian Z."/>
            <person name="Chen C."/>
            <person name="Luo L."/>
            <person name="Zhao B."/>
            <person name="Wang Z."/>
            <person name="Yu L."/>
            <person name="Li Y."/>
            <person name="Sun Y."/>
            <person name="Li W."/>
            <person name="Chen Y."/>
            <person name="Li Y."/>
            <person name="Zhang Y."/>
            <person name="Ai D."/>
            <person name="Zhao J."/>
            <person name="Shang C."/>
            <person name="Ma Y."/>
            <person name="Wu B."/>
            <person name="Wang M."/>
            <person name="Gao L."/>
            <person name="Sun D."/>
            <person name="Zhang P."/>
            <person name="Guo F."/>
            <person name="Wang W."/>
            <person name="Li Y."/>
            <person name="Wang J."/>
            <person name="Varshney R.K."/>
            <person name="Wang J."/>
            <person name="Ling H.Q."/>
            <person name="Wan P."/>
        </authorList>
    </citation>
    <scope>NUCLEOTIDE SEQUENCE</scope>
    <source>
        <strain evidence="3">cv. Jingnong 6</strain>
    </source>
</reference>
<feature type="region of interest" description="Disordered" evidence="1">
    <location>
        <begin position="149"/>
        <end position="218"/>
    </location>
</feature>
<evidence type="ECO:0000313" key="2">
    <source>
        <dbReference type="EMBL" id="KOM25261.1"/>
    </source>
</evidence>
<feature type="region of interest" description="Disordered" evidence="1">
    <location>
        <begin position="12"/>
        <end position="35"/>
    </location>
</feature>
<protein>
    <submittedName>
        <fullName evidence="2">Uncharacterized protein</fullName>
    </submittedName>
</protein>
<dbReference type="EMBL" id="KQ258259">
    <property type="protein sequence ID" value="KOM25261.1"/>
    <property type="molecule type" value="Genomic_DNA"/>
</dbReference>
<name>A0A0L9T4G5_PHAAN</name>
<gene>
    <name evidence="2" type="ORF">LR48_Vigan66s001400</name>
</gene>
<feature type="compositionally biased region" description="Basic and acidic residues" evidence="1">
    <location>
        <begin position="195"/>
        <end position="218"/>
    </location>
</feature>
<sequence length="258" mass="30090">MLVAYVESNAVTDPPNSVKQKTTGRSFSGGCTGTPPSTRKPLIVFLCQTKNERWRFGVEEEPPENHPSTRGGALALLRLRCKNKNDHRAFCPCRVSNAPPSRRREREIPLCADTNAPLIWVILYKNQKIKKKNLLVLWRMKKARLEKEAMEDEESSWRRKKKRTKTTDHTKLSQTENHRPQLRRRLHRNTTQHQKAVDRVPLLDEKRGQRRGEGRRKLSMLEEEEKTLFAWREKNFLVGQAFMPRSTEVVSHCVKCTI</sequence>
<evidence type="ECO:0000313" key="3">
    <source>
        <dbReference type="Proteomes" id="UP000053144"/>
    </source>
</evidence>
<feature type="compositionally biased region" description="Polar residues" evidence="1">
    <location>
        <begin position="12"/>
        <end position="26"/>
    </location>
</feature>
<evidence type="ECO:0000256" key="1">
    <source>
        <dbReference type="SAM" id="MobiDB-lite"/>
    </source>
</evidence>
<dbReference type="Gramene" id="KOM25261">
    <property type="protein sequence ID" value="KOM25261"/>
    <property type="gene ID" value="LR48_Vigan66s001400"/>
</dbReference>
<feature type="compositionally biased region" description="Basic residues" evidence="1">
    <location>
        <begin position="180"/>
        <end position="190"/>
    </location>
</feature>
<organism evidence="2 3">
    <name type="scientific">Phaseolus angularis</name>
    <name type="common">Azuki bean</name>
    <name type="synonym">Vigna angularis</name>
    <dbReference type="NCBI Taxonomy" id="3914"/>
    <lineage>
        <taxon>Eukaryota</taxon>
        <taxon>Viridiplantae</taxon>
        <taxon>Streptophyta</taxon>
        <taxon>Embryophyta</taxon>
        <taxon>Tracheophyta</taxon>
        <taxon>Spermatophyta</taxon>
        <taxon>Magnoliopsida</taxon>
        <taxon>eudicotyledons</taxon>
        <taxon>Gunneridae</taxon>
        <taxon>Pentapetalae</taxon>
        <taxon>rosids</taxon>
        <taxon>fabids</taxon>
        <taxon>Fabales</taxon>
        <taxon>Fabaceae</taxon>
        <taxon>Papilionoideae</taxon>
        <taxon>50 kb inversion clade</taxon>
        <taxon>NPAAA clade</taxon>
        <taxon>indigoferoid/millettioid clade</taxon>
        <taxon>Phaseoleae</taxon>
        <taxon>Vigna</taxon>
    </lineage>
</organism>
<feature type="compositionally biased region" description="Basic and acidic residues" evidence="1">
    <location>
        <begin position="165"/>
        <end position="179"/>
    </location>
</feature>
<accession>A0A0L9T4G5</accession>
<dbReference type="AlphaFoldDB" id="A0A0L9T4G5"/>
<dbReference type="Proteomes" id="UP000053144">
    <property type="component" value="Unassembled WGS sequence"/>
</dbReference>